<accession>A0A414SE06</accession>
<gene>
    <name evidence="4" type="ORF">DW272_09860</name>
</gene>
<proteinExistence type="predicted"/>
<dbReference type="Gene3D" id="3.90.550.10">
    <property type="entry name" value="Spore Coat Polysaccharide Biosynthesis Protein SpsA, Chain A"/>
    <property type="match status" value="1"/>
</dbReference>
<dbReference type="Pfam" id="PF00535">
    <property type="entry name" value="Glycos_transf_2"/>
    <property type="match status" value="1"/>
</dbReference>
<dbReference type="EMBL" id="QRHZ01000004">
    <property type="protein sequence ID" value="RHG17338.1"/>
    <property type="molecule type" value="Genomic_DNA"/>
</dbReference>
<dbReference type="InterPro" id="IPR001173">
    <property type="entry name" value="Glyco_trans_2-like"/>
</dbReference>
<evidence type="ECO:0000256" key="2">
    <source>
        <dbReference type="ARBA" id="ARBA00022679"/>
    </source>
</evidence>
<dbReference type="SUPFAM" id="SSF53448">
    <property type="entry name" value="Nucleotide-diphospho-sugar transferases"/>
    <property type="match status" value="1"/>
</dbReference>
<feature type="domain" description="Glycosyltransferase 2-like" evidence="3">
    <location>
        <begin position="6"/>
        <end position="143"/>
    </location>
</feature>
<reference evidence="4 5" key="1">
    <citation type="submission" date="2018-08" db="EMBL/GenBank/DDBJ databases">
        <title>A genome reference for cultivated species of the human gut microbiota.</title>
        <authorList>
            <person name="Zou Y."/>
            <person name="Xue W."/>
            <person name="Luo G."/>
        </authorList>
    </citation>
    <scope>NUCLEOTIDE SEQUENCE [LARGE SCALE GENOMIC DNA]</scope>
    <source>
        <strain evidence="4 5">AM22-9LB</strain>
    </source>
</reference>
<dbReference type="RefSeq" id="WP_118197821.1">
    <property type="nucleotide sequence ID" value="NZ_JBCJBY010000004.1"/>
</dbReference>
<keyword evidence="1" id="KW-0328">Glycosyltransferase</keyword>
<evidence type="ECO:0000259" key="3">
    <source>
        <dbReference type="Pfam" id="PF00535"/>
    </source>
</evidence>
<dbReference type="PANTHER" id="PTHR22916">
    <property type="entry name" value="GLYCOSYLTRANSFERASE"/>
    <property type="match status" value="1"/>
</dbReference>
<dbReference type="InterPro" id="IPR029044">
    <property type="entry name" value="Nucleotide-diphossugar_trans"/>
</dbReference>
<protein>
    <submittedName>
        <fullName evidence="4">Glycosyltransferase</fullName>
    </submittedName>
</protein>
<sequence length="345" mass="40135">MDPLVSIIVPVYNVSSYLEKCINSILNQTYRNIEIILVDDGSKDESGSICDLYSNRFSNIKVIHKKNAGLGMARNSGLKKALGEYVTFVDGDDFISEEHIMRLLEGALITNADVCYGGYMKQIGEIFVKQINPLNGKTIEKDDILHFLIPRMCGKLDYSRVDEIQMSVCMAVYRRNIICDNNILFHSERELISEDFIFNLDYLNLSNIVTISDSCGYFYRDNVNSLTKVYMPNRLNKQILFTQYLIKRVKDLGIYEECIQRIYSTFFQWVRNIVKREARFYKQTGLIKSIKNIKAVCNDPFVIQALEIYDDSYLTKNAALLNKLIREKKYYLIWILSYIKDIMKK</sequence>
<dbReference type="CDD" id="cd00761">
    <property type="entry name" value="Glyco_tranf_GTA_type"/>
    <property type="match status" value="1"/>
</dbReference>
<evidence type="ECO:0000313" key="4">
    <source>
        <dbReference type="EMBL" id="RHG17338.1"/>
    </source>
</evidence>
<name>A0A414SE06_9FIRM</name>
<evidence type="ECO:0000256" key="1">
    <source>
        <dbReference type="ARBA" id="ARBA00022676"/>
    </source>
</evidence>
<dbReference type="Proteomes" id="UP000284220">
    <property type="component" value="Unassembled WGS sequence"/>
</dbReference>
<comment type="caution">
    <text evidence="4">The sequence shown here is derived from an EMBL/GenBank/DDBJ whole genome shotgun (WGS) entry which is preliminary data.</text>
</comment>
<organism evidence="4 5">
    <name type="scientific">Blautia obeum</name>
    <dbReference type="NCBI Taxonomy" id="40520"/>
    <lineage>
        <taxon>Bacteria</taxon>
        <taxon>Bacillati</taxon>
        <taxon>Bacillota</taxon>
        <taxon>Clostridia</taxon>
        <taxon>Lachnospirales</taxon>
        <taxon>Lachnospiraceae</taxon>
        <taxon>Blautia</taxon>
    </lineage>
</organism>
<evidence type="ECO:0000313" key="5">
    <source>
        <dbReference type="Proteomes" id="UP000284220"/>
    </source>
</evidence>
<dbReference type="GO" id="GO:0016757">
    <property type="term" value="F:glycosyltransferase activity"/>
    <property type="evidence" value="ECO:0007669"/>
    <property type="project" value="UniProtKB-KW"/>
</dbReference>
<dbReference type="AlphaFoldDB" id="A0A414SE06"/>
<dbReference type="PANTHER" id="PTHR22916:SF51">
    <property type="entry name" value="GLYCOSYLTRANSFERASE EPSH-RELATED"/>
    <property type="match status" value="1"/>
</dbReference>
<keyword evidence="2 4" id="KW-0808">Transferase</keyword>